<dbReference type="Pfam" id="PF13384">
    <property type="entry name" value="HTH_23"/>
    <property type="match status" value="1"/>
</dbReference>
<sequence length="121" mass="13797">MNPLHLTPQQRYRLRRQLRTTDDLSTYRRTLGLLELDRGNTATDVARRLGVSRRTVHGWVDTYRPHPVPSSLVTHHGSGRPSDWTEDAHAILLASLDQPPDDFGYQATGWTVPLLQSHLTH</sequence>
<gene>
    <name evidence="1" type="ORF">V5E97_19225</name>
</gene>
<dbReference type="EMBL" id="CP155447">
    <property type="protein sequence ID" value="XBH08087.1"/>
    <property type="molecule type" value="Genomic_DNA"/>
</dbReference>
<dbReference type="InterPro" id="IPR009057">
    <property type="entry name" value="Homeodomain-like_sf"/>
</dbReference>
<organism evidence="1">
    <name type="scientific">Singulisphaera sp. Ch08</name>
    <dbReference type="NCBI Taxonomy" id="3120278"/>
    <lineage>
        <taxon>Bacteria</taxon>
        <taxon>Pseudomonadati</taxon>
        <taxon>Planctomycetota</taxon>
        <taxon>Planctomycetia</taxon>
        <taxon>Isosphaerales</taxon>
        <taxon>Isosphaeraceae</taxon>
        <taxon>Singulisphaera</taxon>
    </lineage>
</organism>
<name>A0AAU7CT58_9BACT</name>
<protein>
    <submittedName>
        <fullName evidence="1">Helix-turn-helix domain-containing protein</fullName>
    </submittedName>
</protein>
<proteinExistence type="predicted"/>
<evidence type="ECO:0000313" key="1">
    <source>
        <dbReference type="EMBL" id="XBH08087.1"/>
    </source>
</evidence>
<reference evidence="1" key="1">
    <citation type="submission" date="2024-05" db="EMBL/GenBank/DDBJ databases">
        <title>Planctomycetes of the genus Singulisphaera possess chitinolytic capabilities.</title>
        <authorList>
            <person name="Ivanova A."/>
        </authorList>
    </citation>
    <scope>NUCLEOTIDE SEQUENCE</scope>
    <source>
        <strain evidence="1">Ch08T</strain>
    </source>
</reference>
<dbReference type="AlphaFoldDB" id="A0AAU7CT58"/>
<dbReference type="RefSeq" id="WP_406700925.1">
    <property type="nucleotide sequence ID" value="NZ_CP155447.1"/>
</dbReference>
<accession>A0AAU7CT58</accession>
<dbReference type="SUPFAM" id="SSF46689">
    <property type="entry name" value="Homeodomain-like"/>
    <property type="match status" value="1"/>
</dbReference>